<dbReference type="PANTHER" id="PTHR24379:SF121">
    <property type="entry name" value="C2H2-TYPE DOMAIN-CONTAINING PROTEIN"/>
    <property type="match status" value="1"/>
</dbReference>
<dbReference type="SUPFAM" id="SSF57667">
    <property type="entry name" value="beta-beta-alpha zinc fingers"/>
    <property type="match status" value="5"/>
</dbReference>
<keyword evidence="8" id="KW-0804">Transcription</keyword>
<evidence type="ECO:0000256" key="7">
    <source>
        <dbReference type="ARBA" id="ARBA00023015"/>
    </source>
</evidence>
<reference evidence="10" key="2">
    <citation type="submission" date="2020-05" db="UniProtKB">
        <authorList>
            <consortium name="EnsemblMetazoa"/>
        </authorList>
    </citation>
    <scope>IDENTIFICATION</scope>
    <source>
        <strain evidence="10">LVP_AGWG</strain>
    </source>
</reference>
<keyword evidence="3" id="KW-0479">Metal-binding</keyword>
<dbReference type="Proteomes" id="UP000008820">
    <property type="component" value="Chromosome 2"/>
</dbReference>
<dbReference type="PANTHER" id="PTHR24379">
    <property type="entry name" value="KRAB AND ZINC FINGER DOMAIN-CONTAINING"/>
    <property type="match status" value="1"/>
</dbReference>
<dbReference type="OrthoDB" id="3069995at2759"/>
<dbReference type="Gene3D" id="3.30.160.60">
    <property type="entry name" value="Classic Zinc Finger"/>
    <property type="match status" value="5"/>
</dbReference>
<evidence type="ECO:0000313" key="10">
    <source>
        <dbReference type="EnsemblMetazoa" id="AAEL021388-PA"/>
    </source>
</evidence>
<keyword evidence="9" id="KW-0539">Nucleus</keyword>
<dbReference type="InterPro" id="IPR013087">
    <property type="entry name" value="Znf_C2H2_type"/>
</dbReference>
<keyword evidence="4" id="KW-0677">Repeat</keyword>
<accession>A0A6I8TN91</accession>
<evidence type="ECO:0000256" key="6">
    <source>
        <dbReference type="ARBA" id="ARBA00022833"/>
    </source>
</evidence>
<dbReference type="SMART" id="SM00355">
    <property type="entry name" value="ZnF_C2H2"/>
    <property type="match status" value="13"/>
</dbReference>
<dbReference type="GO" id="GO:0005634">
    <property type="term" value="C:nucleus"/>
    <property type="evidence" value="ECO:0007669"/>
    <property type="project" value="UniProtKB-SubCell"/>
</dbReference>
<keyword evidence="6" id="KW-0862">Zinc</keyword>
<evidence type="ECO:0000313" key="11">
    <source>
        <dbReference type="Proteomes" id="UP000008820"/>
    </source>
</evidence>
<dbReference type="Gene3D" id="3.40.1800.20">
    <property type="match status" value="1"/>
</dbReference>
<dbReference type="InterPro" id="IPR036236">
    <property type="entry name" value="Znf_C2H2_sf"/>
</dbReference>
<dbReference type="InParanoid" id="A0A6I8TN91"/>
<dbReference type="SUPFAM" id="SSF57716">
    <property type="entry name" value="Glucocorticoid receptor-like (DNA-binding domain)"/>
    <property type="match status" value="1"/>
</dbReference>
<sequence>MEISGMCRICTGDCTLSGVPFVTIFGPSTAEEEGLETLTAAEMLAFCGHLSITANDHLPKIICVPCSHQLQEAYRFSMKCRLSDSKLRDRLTRQVTIVVAESDDDQQIPDRIVDEFIELPSAKPKDQNEILVDLMMRREDELFDEIIEQEKFSADETSDGESLERMADKVELATVREEVIDEQTDSVDEFNDEDLITISEQMSDLVTEASDDSEIYDKIDLGFGNENERPTPNRLHLPKRSQVLPAEEMIVEREDHENYQIIFYNGIACCGCDKYFSSQDDLDFHCREHHKLKRQTGGIYCSLCKNKFPSLSIKIRHATQRSIPKLYACKLCEYVCRDRAAIERHMEFSVIHKKPMMRFDKVKEAFERIPVDGHLCCDCYQMFPDNAQLEKHHQDAHHPNRVSTKNDALKTCNFWCSNCHQVFKHGHRYQSHRKRSKVKSIYRCLKDGCTYRTGSIIFARLHLRSRDHKLPDIISEQTTPINSSHTSTNQRCCFRKCLQVFDSKQSLQEHVDQVHQVKLLENELRRKKSTHVCSICNCNFESRRALKRHLLVKIKNFVCDQCGLSVASAFQLRSHVQQVHSNVHIQKNFKCNECPRSFVSEANLQRHKRRGHDKPSENVCSICGKQFKNKETLWHHWRIHNKTESLECEPCKKAGRRYQFRNLKTLRRHYKISKMHNGERKHKCTYEGCTNAYAHKPDLQRHEQTVHRGDRPFQCKVCGKGFVRDRDLRLHERHHTGAKLFSCEDCSEGFNVFKEYKKHFSEVHGKVFMIKCEMGNLGSRK</sequence>
<keyword evidence="7" id="KW-0805">Transcription regulation</keyword>
<evidence type="ECO:0000256" key="5">
    <source>
        <dbReference type="ARBA" id="ARBA00022771"/>
    </source>
</evidence>
<protein>
    <submittedName>
        <fullName evidence="10">Uncharacterized protein</fullName>
    </submittedName>
</protein>
<reference evidence="10 11" key="1">
    <citation type="submission" date="2017-06" db="EMBL/GenBank/DDBJ databases">
        <title>Aedes aegypti genome working group (AGWG) sequencing and assembly.</title>
        <authorList>
            <consortium name="Aedes aegypti Genome Working Group (AGWG)"/>
            <person name="Matthews B.J."/>
        </authorList>
    </citation>
    <scope>NUCLEOTIDE SEQUENCE [LARGE SCALE GENOMIC DNA]</scope>
    <source>
        <strain evidence="10 11">LVP_AGWG</strain>
    </source>
</reference>
<dbReference type="AlphaFoldDB" id="A0A6I8TN91"/>
<dbReference type="Pfam" id="PF07776">
    <property type="entry name" value="zf-AD"/>
    <property type="match status" value="1"/>
</dbReference>
<gene>
    <name evidence="10" type="primary">5568170</name>
</gene>
<keyword evidence="5" id="KW-0863">Zinc-finger</keyword>
<evidence type="ECO:0000256" key="1">
    <source>
        <dbReference type="ARBA" id="ARBA00004123"/>
    </source>
</evidence>
<organism evidence="10 11">
    <name type="scientific">Aedes aegypti</name>
    <name type="common">Yellowfever mosquito</name>
    <name type="synonym">Culex aegypti</name>
    <dbReference type="NCBI Taxonomy" id="7159"/>
    <lineage>
        <taxon>Eukaryota</taxon>
        <taxon>Metazoa</taxon>
        <taxon>Ecdysozoa</taxon>
        <taxon>Arthropoda</taxon>
        <taxon>Hexapoda</taxon>
        <taxon>Insecta</taxon>
        <taxon>Pterygota</taxon>
        <taxon>Neoptera</taxon>
        <taxon>Endopterygota</taxon>
        <taxon>Diptera</taxon>
        <taxon>Nematocera</taxon>
        <taxon>Culicoidea</taxon>
        <taxon>Culicidae</taxon>
        <taxon>Culicinae</taxon>
        <taxon>Aedini</taxon>
        <taxon>Aedes</taxon>
        <taxon>Stegomyia</taxon>
    </lineage>
</organism>
<dbReference type="EnsemblMetazoa" id="AAEL021388-RA">
    <property type="protein sequence ID" value="AAEL021388-PA"/>
    <property type="gene ID" value="AAEL021388"/>
</dbReference>
<dbReference type="PROSITE" id="PS00028">
    <property type="entry name" value="ZINC_FINGER_C2H2_1"/>
    <property type="match status" value="8"/>
</dbReference>
<dbReference type="SMART" id="SM00868">
    <property type="entry name" value="zf-AD"/>
    <property type="match status" value="2"/>
</dbReference>
<name>A0A6I8TN91_AEDAE</name>
<evidence type="ECO:0000256" key="8">
    <source>
        <dbReference type="ARBA" id="ARBA00023163"/>
    </source>
</evidence>
<comment type="similarity">
    <text evidence="2">Belongs to the krueppel C2H2-type zinc-finger protein family.</text>
</comment>
<comment type="subcellular location">
    <subcellularLocation>
        <location evidence="1">Nucleus</location>
    </subcellularLocation>
</comment>
<dbReference type="FunFam" id="3.30.160.60:FF:000193">
    <property type="entry name" value="Zinc finger protein 300"/>
    <property type="match status" value="1"/>
</dbReference>
<keyword evidence="11" id="KW-1185">Reference proteome</keyword>
<proteinExistence type="inferred from homology"/>
<evidence type="ECO:0000256" key="3">
    <source>
        <dbReference type="ARBA" id="ARBA00022723"/>
    </source>
</evidence>
<evidence type="ECO:0000256" key="9">
    <source>
        <dbReference type="ARBA" id="ARBA00023242"/>
    </source>
</evidence>
<dbReference type="InterPro" id="IPR012934">
    <property type="entry name" value="Znf_AD"/>
</dbReference>
<evidence type="ECO:0000256" key="2">
    <source>
        <dbReference type="ARBA" id="ARBA00006991"/>
    </source>
</evidence>
<dbReference type="PROSITE" id="PS50157">
    <property type="entry name" value="ZINC_FINGER_C2H2_2"/>
    <property type="match status" value="8"/>
</dbReference>
<evidence type="ECO:0000256" key="4">
    <source>
        <dbReference type="ARBA" id="ARBA00022737"/>
    </source>
</evidence>
<dbReference type="PROSITE" id="PS51915">
    <property type="entry name" value="ZAD"/>
    <property type="match status" value="1"/>
</dbReference>
<dbReference type="GO" id="GO:0008270">
    <property type="term" value="F:zinc ion binding"/>
    <property type="evidence" value="ECO:0007669"/>
    <property type="project" value="UniProtKB-UniRule"/>
</dbReference>
<dbReference type="Pfam" id="PF00096">
    <property type="entry name" value="zf-C2H2"/>
    <property type="match status" value="3"/>
</dbReference>